<keyword evidence="5" id="KW-1185">Reference proteome</keyword>
<name>E3MJ10_CAERE</name>
<feature type="transmembrane region" description="Helical" evidence="3">
    <location>
        <begin position="91"/>
        <end position="108"/>
    </location>
</feature>
<dbReference type="HOGENOM" id="CLU_038305_0_0_1"/>
<dbReference type="STRING" id="31234.E3MJ10"/>
<keyword evidence="2" id="KW-0808">Transferase</keyword>
<dbReference type="AlphaFoldDB" id="E3MJ10"/>
<proteinExistence type="predicted"/>
<dbReference type="eggNOG" id="ENOG502SVMQ">
    <property type="taxonomic scope" value="Eukaryota"/>
</dbReference>
<dbReference type="CTD" id="9802163"/>
<gene>
    <name evidence="4" type="ORF">CRE_09626</name>
</gene>
<protein>
    <recommendedName>
        <fullName evidence="6">L-Fucosyltransferase</fullName>
    </recommendedName>
</protein>
<dbReference type="CDD" id="cd11301">
    <property type="entry name" value="Fut1_Fut2_like"/>
    <property type="match status" value="1"/>
</dbReference>
<reference evidence="4" key="1">
    <citation type="submission" date="2007-07" db="EMBL/GenBank/DDBJ databases">
        <title>PCAP assembly of the Caenorhabditis remanei genome.</title>
        <authorList>
            <consortium name="The Caenorhabditis remanei Sequencing Consortium"/>
            <person name="Wilson R.K."/>
        </authorList>
    </citation>
    <scope>NUCLEOTIDE SEQUENCE [LARGE SCALE GENOMIC DNA]</scope>
    <source>
        <strain evidence="4">PB4641</strain>
    </source>
</reference>
<keyword evidence="1" id="KW-0328">Glycosyltransferase</keyword>
<keyword evidence="3" id="KW-1133">Transmembrane helix</keyword>
<dbReference type="KEGG" id="crq:GCK72_007297"/>
<dbReference type="InParanoid" id="E3MJ10"/>
<sequence>MTPKYTVKLSNFLLKTEKLYMVCMSIPYFSVPYQMSEIPFNTSEKYLSSNLASSSGLGSNIFEVASICGIAKRLKRHPLFFVENGYHKRMLTNMLALLPGLMGATYMLNGTMPTVITKTEFHKSKYSYENPDTLLGIQDEYLFLTGTHYQSWKYFADMRELLMDYLAVPDPERFGNLPMSNDNTHVTCVHTKRKHFAKNGFYASDPEFIRNALNFINTKHENIYTKNKKIVIFGDEPIFMSNIFNDSAHSMERHTKTNHYVSINNAKDDLIYSKSNCNTVLISAPLSTFGFWLGYLSKGNNVYYMNVTHENKEFYESSGFVTDNYFPPHWVALDFASNKIKTVVKSFKKMGEKYYF</sequence>
<organism evidence="5">
    <name type="scientific">Caenorhabditis remanei</name>
    <name type="common">Caenorhabditis vulgaris</name>
    <dbReference type="NCBI Taxonomy" id="31234"/>
    <lineage>
        <taxon>Eukaryota</taxon>
        <taxon>Metazoa</taxon>
        <taxon>Ecdysozoa</taxon>
        <taxon>Nematoda</taxon>
        <taxon>Chromadorea</taxon>
        <taxon>Rhabditida</taxon>
        <taxon>Rhabditina</taxon>
        <taxon>Rhabditomorpha</taxon>
        <taxon>Rhabditoidea</taxon>
        <taxon>Rhabditidae</taxon>
        <taxon>Peloderinae</taxon>
        <taxon>Caenorhabditis</taxon>
    </lineage>
</organism>
<evidence type="ECO:0000313" key="4">
    <source>
        <dbReference type="EMBL" id="EFP03462.1"/>
    </source>
</evidence>
<evidence type="ECO:0000256" key="3">
    <source>
        <dbReference type="SAM" id="Phobius"/>
    </source>
</evidence>
<dbReference type="InterPro" id="IPR002516">
    <property type="entry name" value="Glyco_trans_11"/>
</dbReference>
<dbReference type="Proteomes" id="UP000008281">
    <property type="component" value="Unassembled WGS sequence"/>
</dbReference>
<dbReference type="EMBL" id="DS268449">
    <property type="protein sequence ID" value="EFP03462.1"/>
    <property type="molecule type" value="Genomic_DNA"/>
</dbReference>
<keyword evidence="3" id="KW-0472">Membrane</keyword>
<dbReference type="GO" id="GO:0016020">
    <property type="term" value="C:membrane"/>
    <property type="evidence" value="ECO:0007669"/>
    <property type="project" value="InterPro"/>
</dbReference>
<dbReference type="PANTHER" id="PTHR22898:SF3">
    <property type="entry name" value="ALPHA-1,2-FUCOSYLTRANSFERASE-RELATED"/>
    <property type="match status" value="1"/>
</dbReference>
<evidence type="ECO:0000256" key="1">
    <source>
        <dbReference type="ARBA" id="ARBA00022676"/>
    </source>
</evidence>
<evidence type="ECO:0000313" key="5">
    <source>
        <dbReference type="Proteomes" id="UP000008281"/>
    </source>
</evidence>
<dbReference type="Pfam" id="PF01531">
    <property type="entry name" value="Glyco_transf_11"/>
    <property type="match status" value="1"/>
</dbReference>
<dbReference type="InterPro" id="IPR052501">
    <property type="entry name" value="Alpha-1-2_FucT"/>
</dbReference>
<dbReference type="GO" id="GO:0005975">
    <property type="term" value="P:carbohydrate metabolic process"/>
    <property type="evidence" value="ECO:0007669"/>
    <property type="project" value="InterPro"/>
</dbReference>
<dbReference type="PANTHER" id="PTHR22898">
    <property type="entry name" value="UNCHARACTERIZED GLYCOSOL TRANSFERASE-RELATED"/>
    <property type="match status" value="1"/>
</dbReference>
<dbReference type="OrthoDB" id="3226at2759"/>
<evidence type="ECO:0000256" key="2">
    <source>
        <dbReference type="ARBA" id="ARBA00022679"/>
    </source>
</evidence>
<evidence type="ECO:0008006" key="6">
    <source>
        <dbReference type="Google" id="ProtNLM"/>
    </source>
</evidence>
<keyword evidence="3" id="KW-0812">Transmembrane</keyword>
<dbReference type="GeneID" id="9802163"/>
<dbReference type="GO" id="GO:0008107">
    <property type="term" value="F:galactoside 2-alpha-L-fucosyltransferase activity"/>
    <property type="evidence" value="ECO:0007669"/>
    <property type="project" value="InterPro"/>
</dbReference>
<dbReference type="RefSeq" id="XP_003103871.2">
    <property type="nucleotide sequence ID" value="XM_003103823.2"/>
</dbReference>
<accession>E3MJ10</accession>